<accession>A0A1I6UZ22</accession>
<dbReference type="EMBL" id="BJWJ01000049">
    <property type="protein sequence ID" value="GEM05756.1"/>
    <property type="molecule type" value="Genomic_DNA"/>
</dbReference>
<name>A0A1I6UZ22_9BACI</name>
<dbReference type="SUPFAM" id="SSF53474">
    <property type="entry name" value="alpha/beta-Hydrolases"/>
    <property type="match status" value="1"/>
</dbReference>
<evidence type="ECO:0000313" key="4">
    <source>
        <dbReference type="EMBL" id="SFT06678.1"/>
    </source>
</evidence>
<proteinExistence type="predicted"/>
<sequence>MKIKQPEPFMFKGGKRAVLLLHGFTGHSADMRMLGRFLETKGYTSFGPIYRGHGKTPEDLLDGSAETWYEDVVKAYQQLKQDGYDKVAVLGLSLGGVLSLKLATENPVVGVGTMCSPMFFDNETQLTKGFRYFASQYKQKEGKDTAVIEKEVHTLTNNAKPLFDSLAGLIDDVRGVLDHIYTPTLVIQAKDDQMINTDSATHIYDHVECDDKEIHWYEGAGHAITLGPKREAVHEDVYRFLESLDWDEAIL</sequence>
<dbReference type="AlphaFoldDB" id="A0A1I6UZ22"/>
<dbReference type="PIRSF" id="PIRSF017388">
    <property type="entry name" value="Esterase_lipase"/>
    <property type="match status" value="1"/>
</dbReference>
<dbReference type="RefSeq" id="WP_062323629.1">
    <property type="nucleotide sequence ID" value="NZ_BJWJ01000049.1"/>
</dbReference>
<dbReference type="PANTHER" id="PTHR11614">
    <property type="entry name" value="PHOSPHOLIPASE-RELATED"/>
    <property type="match status" value="1"/>
</dbReference>
<keyword evidence="6" id="KW-1185">Reference proteome</keyword>
<dbReference type="STRING" id="306541.SAMN05421668_13712"/>
<evidence type="ECO:0000313" key="5">
    <source>
        <dbReference type="Proteomes" id="UP000199139"/>
    </source>
</evidence>
<dbReference type="EMBL" id="FPAI01000037">
    <property type="protein sequence ID" value="SFT06678.1"/>
    <property type="molecule type" value="Genomic_DNA"/>
</dbReference>
<dbReference type="InterPro" id="IPR012354">
    <property type="entry name" value="Esterase_lipase"/>
</dbReference>
<dbReference type="Proteomes" id="UP000199139">
    <property type="component" value="Unassembled WGS sequence"/>
</dbReference>
<dbReference type="Proteomes" id="UP000321773">
    <property type="component" value="Unassembled WGS sequence"/>
</dbReference>
<dbReference type="InterPro" id="IPR022742">
    <property type="entry name" value="Hydrolase_4"/>
</dbReference>
<dbReference type="InterPro" id="IPR051044">
    <property type="entry name" value="MAG_DAG_Lipase"/>
</dbReference>
<evidence type="ECO:0000313" key="6">
    <source>
        <dbReference type="Proteomes" id="UP000321773"/>
    </source>
</evidence>
<evidence type="ECO:0000259" key="2">
    <source>
        <dbReference type="Pfam" id="PF12146"/>
    </source>
</evidence>
<dbReference type="OrthoDB" id="9800213at2"/>
<evidence type="ECO:0000313" key="3">
    <source>
        <dbReference type="EMBL" id="GEM05756.1"/>
    </source>
</evidence>
<evidence type="ECO:0000256" key="1">
    <source>
        <dbReference type="PIRSR" id="PIRSR017388-1"/>
    </source>
</evidence>
<gene>
    <name evidence="3" type="primary">est</name>
    <name evidence="3" type="ORF">HMI01_27440</name>
    <name evidence="4" type="ORF">SAMN05421668_13712</name>
</gene>
<feature type="active site" description="Charge relay system" evidence="1">
    <location>
        <position position="222"/>
    </location>
</feature>
<reference evidence="3 6" key="2">
    <citation type="submission" date="2019-07" db="EMBL/GenBank/DDBJ databases">
        <title>Whole genome shotgun sequence of Halolactibacillus miurensis NBRC 100873.</title>
        <authorList>
            <person name="Hosoyama A."/>
            <person name="Uohara A."/>
            <person name="Ohji S."/>
            <person name="Ichikawa N."/>
        </authorList>
    </citation>
    <scope>NUCLEOTIDE SEQUENCE [LARGE SCALE GENOMIC DNA]</scope>
    <source>
        <strain evidence="3 6">NBRC 100873</strain>
    </source>
</reference>
<feature type="active site" description="Nucleophile" evidence="1">
    <location>
        <position position="93"/>
    </location>
</feature>
<feature type="active site" description="Charge relay system" evidence="1">
    <location>
        <position position="192"/>
    </location>
</feature>
<dbReference type="InterPro" id="IPR029058">
    <property type="entry name" value="AB_hydrolase_fold"/>
</dbReference>
<dbReference type="Pfam" id="PF12146">
    <property type="entry name" value="Hydrolase_4"/>
    <property type="match status" value="1"/>
</dbReference>
<dbReference type="Gene3D" id="3.40.50.1820">
    <property type="entry name" value="alpha/beta hydrolase"/>
    <property type="match status" value="1"/>
</dbReference>
<dbReference type="GO" id="GO:0052689">
    <property type="term" value="F:carboxylic ester hydrolase activity"/>
    <property type="evidence" value="ECO:0007669"/>
    <property type="project" value="InterPro"/>
</dbReference>
<feature type="domain" description="Serine aminopeptidase S33" evidence="2">
    <location>
        <begin position="15"/>
        <end position="225"/>
    </location>
</feature>
<reference evidence="4 5" key="1">
    <citation type="submission" date="2016-10" db="EMBL/GenBank/DDBJ databases">
        <authorList>
            <person name="de Groot N.N."/>
        </authorList>
    </citation>
    <scope>NUCLEOTIDE SEQUENCE [LARGE SCALE GENOMIC DNA]</scope>
    <source>
        <strain evidence="4 5">DSM 17074</strain>
    </source>
</reference>
<protein>
    <submittedName>
        <fullName evidence="4">Carboxylesterase</fullName>
    </submittedName>
</protein>
<organism evidence="4 5">
    <name type="scientific">Halolactibacillus miurensis</name>
    <dbReference type="NCBI Taxonomy" id="306541"/>
    <lineage>
        <taxon>Bacteria</taxon>
        <taxon>Bacillati</taxon>
        <taxon>Bacillota</taxon>
        <taxon>Bacilli</taxon>
        <taxon>Bacillales</taxon>
        <taxon>Bacillaceae</taxon>
        <taxon>Halolactibacillus</taxon>
    </lineage>
</organism>